<feature type="transmembrane region" description="Helical" evidence="1">
    <location>
        <begin position="12"/>
        <end position="34"/>
    </location>
</feature>
<dbReference type="InParanoid" id="A7F2Z4"/>
<protein>
    <submittedName>
        <fullName evidence="2">Uncharacterized protein</fullName>
    </submittedName>
</protein>
<gene>
    <name evidence="2" type="ORF">SS1G_12292</name>
</gene>
<dbReference type="GeneID" id="5483123"/>
<keyword evidence="1" id="KW-1133">Transmembrane helix</keyword>
<keyword evidence="3" id="KW-1185">Reference proteome</keyword>
<sequence length="65" mass="7486">MANQNKMLPRVWIFICLCLFKTDSPKGIIMTIRFTKRGNEQGNSKFFIQFHLVAMVAFGLGYLVT</sequence>
<organism evidence="2 3">
    <name type="scientific">Sclerotinia sclerotiorum (strain ATCC 18683 / 1980 / Ss-1)</name>
    <name type="common">White mold</name>
    <name type="synonym">Whetzelinia sclerotiorum</name>
    <dbReference type="NCBI Taxonomy" id="665079"/>
    <lineage>
        <taxon>Eukaryota</taxon>
        <taxon>Fungi</taxon>
        <taxon>Dikarya</taxon>
        <taxon>Ascomycota</taxon>
        <taxon>Pezizomycotina</taxon>
        <taxon>Leotiomycetes</taxon>
        <taxon>Helotiales</taxon>
        <taxon>Sclerotiniaceae</taxon>
        <taxon>Sclerotinia</taxon>
    </lineage>
</organism>
<dbReference type="AlphaFoldDB" id="A7F2Z4"/>
<accession>A7F2Z4</accession>
<evidence type="ECO:0000313" key="3">
    <source>
        <dbReference type="Proteomes" id="UP000001312"/>
    </source>
</evidence>
<evidence type="ECO:0000256" key="1">
    <source>
        <dbReference type="SAM" id="Phobius"/>
    </source>
</evidence>
<name>A7F2Z4_SCLS1</name>
<evidence type="ECO:0000313" key="2">
    <source>
        <dbReference type="EMBL" id="EDN96086.1"/>
    </source>
</evidence>
<dbReference type="RefSeq" id="XP_001587262.1">
    <property type="nucleotide sequence ID" value="XM_001587212.1"/>
</dbReference>
<reference evidence="3" key="1">
    <citation type="journal article" date="2011" name="PLoS Genet.">
        <title>Genomic analysis of the necrotrophic fungal pathogens Sclerotinia sclerotiorum and Botrytis cinerea.</title>
        <authorList>
            <person name="Amselem J."/>
            <person name="Cuomo C.A."/>
            <person name="van Kan J.A."/>
            <person name="Viaud M."/>
            <person name="Benito E.P."/>
            <person name="Couloux A."/>
            <person name="Coutinho P.M."/>
            <person name="de Vries R.P."/>
            <person name="Dyer P.S."/>
            <person name="Fillinger S."/>
            <person name="Fournier E."/>
            <person name="Gout L."/>
            <person name="Hahn M."/>
            <person name="Kohn L."/>
            <person name="Lapalu N."/>
            <person name="Plummer K.M."/>
            <person name="Pradier J.M."/>
            <person name="Quevillon E."/>
            <person name="Sharon A."/>
            <person name="Simon A."/>
            <person name="ten Have A."/>
            <person name="Tudzynski B."/>
            <person name="Tudzynski P."/>
            <person name="Wincker P."/>
            <person name="Andrew M."/>
            <person name="Anthouard V."/>
            <person name="Beever R.E."/>
            <person name="Beffa R."/>
            <person name="Benoit I."/>
            <person name="Bouzid O."/>
            <person name="Brault B."/>
            <person name="Chen Z."/>
            <person name="Choquer M."/>
            <person name="Collemare J."/>
            <person name="Cotton P."/>
            <person name="Danchin E.G."/>
            <person name="Da Silva C."/>
            <person name="Gautier A."/>
            <person name="Giraud C."/>
            <person name="Giraud T."/>
            <person name="Gonzalez C."/>
            <person name="Grossetete S."/>
            <person name="Guldener U."/>
            <person name="Henrissat B."/>
            <person name="Howlett B.J."/>
            <person name="Kodira C."/>
            <person name="Kretschmer M."/>
            <person name="Lappartient A."/>
            <person name="Leroch M."/>
            <person name="Levis C."/>
            <person name="Mauceli E."/>
            <person name="Neuveglise C."/>
            <person name="Oeser B."/>
            <person name="Pearson M."/>
            <person name="Poulain J."/>
            <person name="Poussereau N."/>
            <person name="Quesneville H."/>
            <person name="Rascle C."/>
            <person name="Schumacher J."/>
            <person name="Segurens B."/>
            <person name="Sexton A."/>
            <person name="Silva E."/>
            <person name="Sirven C."/>
            <person name="Soanes D.M."/>
            <person name="Talbot N.J."/>
            <person name="Templeton M."/>
            <person name="Yandava C."/>
            <person name="Yarden O."/>
            <person name="Zeng Q."/>
            <person name="Rollins J.A."/>
            <person name="Lebrun M.H."/>
            <person name="Dickman M."/>
        </authorList>
    </citation>
    <scope>NUCLEOTIDE SEQUENCE [LARGE SCALE GENOMIC DNA]</scope>
    <source>
        <strain evidence="3">ATCC 18683 / 1980 / Ss-1</strain>
    </source>
</reference>
<dbReference type="KEGG" id="ssl:SS1G_12292"/>
<dbReference type="Proteomes" id="UP000001312">
    <property type="component" value="Unassembled WGS sequence"/>
</dbReference>
<proteinExistence type="predicted"/>
<dbReference type="EMBL" id="CH476639">
    <property type="protein sequence ID" value="EDN96086.1"/>
    <property type="molecule type" value="Genomic_DNA"/>
</dbReference>
<feature type="transmembrane region" description="Helical" evidence="1">
    <location>
        <begin position="46"/>
        <end position="64"/>
    </location>
</feature>
<dbReference type="HOGENOM" id="CLU_2851099_0_0_1"/>
<keyword evidence="1" id="KW-0472">Membrane</keyword>
<keyword evidence="1" id="KW-0812">Transmembrane</keyword>